<keyword evidence="2" id="KW-0472">Membrane</keyword>
<proteinExistence type="predicted"/>
<feature type="transmembrane region" description="Helical" evidence="2">
    <location>
        <begin position="66"/>
        <end position="84"/>
    </location>
</feature>
<sequence length="85" mass="10004">MERIHTEQSLNLYLTESYKGVTKTNLNILPGSQESFLLNELYEKSKKFEDELKAEENEVVKFQKKMIILIWAFFIIIGLLVTLSY</sequence>
<evidence type="ECO:0000256" key="2">
    <source>
        <dbReference type="SAM" id="Phobius"/>
    </source>
</evidence>
<dbReference type="RefSeq" id="WP_284907919.1">
    <property type="nucleotide sequence ID" value="NZ_JASPBZ010000001.1"/>
</dbReference>
<dbReference type="AlphaFoldDB" id="A0A3D3FY75"/>
<keyword evidence="2" id="KW-0812">Transmembrane</keyword>
<dbReference type="EMBL" id="DPXL01000047">
    <property type="protein sequence ID" value="HCM30786.1"/>
    <property type="molecule type" value="Genomic_DNA"/>
</dbReference>
<evidence type="ECO:0000313" key="4">
    <source>
        <dbReference type="Proteomes" id="UP000262257"/>
    </source>
</evidence>
<feature type="coiled-coil region" evidence="1">
    <location>
        <begin position="38"/>
        <end position="65"/>
    </location>
</feature>
<keyword evidence="1" id="KW-0175">Coiled coil</keyword>
<evidence type="ECO:0000313" key="3">
    <source>
        <dbReference type="EMBL" id="HCM30786.1"/>
    </source>
</evidence>
<comment type="caution">
    <text evidence="3">The sequence shown here is derived from an EMBL/GenBank/DDBJ whole genome shotgun (WGS) entry which is preliminary data.</text>
</comment>
<organism evidence="3 4">
    <name type="scientific">Acinetobacter radioresistens</name>
    <dbReference type="NCBI Taxonomy" id="40216"/>
    <lineage>
        <taxon>Bacteria</taxon>
        <taxon>Pseudomonadati</taxon>
        <taxon>Pseudomonadota</taxon>
        <taxon>Gammaproteobacteria</taxon>
        <taxon>Moraxellales</taxon>
        <taxon>Moraxellaceae</taxon>
        <taxon>Acinetobacter</taxon>
    </lineage>
</organism>
<protein>
    <submittedName>
        <fullName evidence="3">Uncharacterized protein</fullName>
    </submittedName>
</protein>
<evidence type="ECO:0000256" key="1">
    <source>
        <dbReference type="SAM" id="Coils"/>
    </source>
</evidence>
<dbReference type="Proteomes" id="UP000262257">
    <property type="component" value="Unassembled WGS sequence"/>
</dbReference>
<accession>A0A3D3FY75</accession>
<gene>
    <name evidence="3" type="ORF">DIC32_03365</name>
</gene>
<keyword evidence="2" id="KW-1133">Transmembrane helix</keyword>
<reference evidence="3 4" key="1">
    <citation type="journal article" date="2018" name="Nat. Biotechnol.">
        <title>A standardized bacterial taxonomy based on genome phylogeny substantially revises the tree of life.</title>
        <authorList>
            <person name="Parks D.H."/>
            <person name="Chuvochina M."/>
            <person name="Waite D.W."/>
            <person name="Rinke C."/>
            <person name="Skarshewski A."/>
            <person name="Chaumeil P.A."/>
            <person name="Hugenholtz P."/>
        </authorList>
    </citation>
    <scope>NUCLEOTIDE SEQUENCE [LARGE SCALE GENOMIC DNA]</scope>
    <source>
        <strain evidence="3">UBA10045</strain>
    </source>
</reference>
<name>A0A3D3FY75_ACIRA</name>